<evidence type="ECO:0000313" key="2">
    <source>
        <dbReference type="Proteomes" id="UP001206925"/>
    </source>
</evidence>
<protein>
    <submittedName>
        <fullName evidence="1">Uncharacterized protein</fullName>
    </submittedName>
</protein>
<dbReference type="EMBL" id="JAMZMK010005444">
    <property type="protein sequence ID" value="KAI7753381.1"/>
    <property type="molecule type" value="Genomic_DNA"/>
</dbReference>
<proteinExistence type="predicted"/>
<name>A0AAD5D7A8_AMBAR</name>
<reference evidence="1" key="1">
    <citation type="submission" date="2022-06" db="EMBL/GenBank/DDBJ databases">
        <title>Uncovering the hologenomic basis of an extraordinary plant invasion.</title>
        <authorList>
            <person name="Bieker V.C."/>
            <person name="Martin M.D."/>
            <person name="Gilbert T."/>
            <person name="Hodgins K."/>
            <person name="Battlay P."/>
            <person name="Petersen B."/>
            <person name="Wilson J."/>
        </authorList>
    </citation>
    <scope>NUCLEOTIDE SEQUENCE</scope>
    <source>
        <strain evidence="1">AA19_3_7</strain>
        <tissue evidence="1">Leaf</tissue>
    </source>
</reference>
<accession>A0AAD5D7A8</accession>
<sequence length="147" mass="16114">MAPAEAPCMTMFPHGLGQQTFDAQAQPTFIPPQQLVPNMSPGGGPMQNLYMPTILPGQRLDGSRVGVTGQQNQQQHVPLMQQQMVTYGLRYQHPSGGSNTGDVSMGSVLANSFPTEQRTMRDENLYPLVEQQEAESEANVTRDFFAC</sequence>
<dbReference type="Proteomes" id="UP001206925">
    <property type="component" value="Unassembled WGS sequence"/>
</dbReference>
<keyword evidence="2" id="KW-1185">Reference proteome</keyword>
<organism evidence="1 2">
    <name type="scientific">Ambrosia artemisiifolia</name>
    <name type="common">Common ragweed</name>
    <dbReference type="NCBI Taxonomy" id="4212"/>
    <lineage>
        <taxon>Eukaryota</taxon>
        <taxon>Viridiplantae</taxon>
        <taxon>Streptophyta</taxon>
        <taxon>Embryophyta</taxon>
        <taxon>Tracheophyta</taxon>
        <taxon>Spermatophyta</taxon>
        <taxon>Magnoliopsida</taxon>
        <taxon>eudicotyledons</taxon>
        <taxon>Gunneridae</taxon>
        <taxon>Pentapetalae</taxon>
        <taxon>asterids</taxon>
        <taxon>campanulids</taxon>
        <taxon>Asterales</taxon>
        <taxon>Asteraceae</taxon>
        <taxon>Asteroideae</taxon>
        <taxon>Heliantheae alliance</taxon>
        <taxon>Heliantheae</taxon>
        <taxon>Ambrosia</taxon>
    </lineage>
</organism>
<gene>
    <name evidence="1" type="ORF">M8C21_020033</name>
</gene>
<evidence type="ECO:0000313" key="1">
    <source>
        <dbReference type="EMBL" id="KAI7753381.1"/>
    </source>
</evidence>
<comment type="caution">
    <text evidence="1">The sequence shown here is derived from an EMBL/GenBank/DDBJ whole genome shotgun (WGS) entry which is preliminary data.</text>
</comment>
<dbReference type="AlphaFoldDB" id="A0AAD5D7A8"/>